<dbReference type="Proteomes" id="UP001455088">
    <property type="component" value="Unassembled WGS sequence"/>
</dbReference>
<evidence type="ECO:0000256" key="1">
    <source>
        <dbReference type="SAM" id="Phobius"/>
    </source>
</evidence>
<comment type="caution">
    <text evidence="2">The sequence shown here is derived from an EMBL/GenBank/DDBJ whole genome shotgun (WGS) entry which is preliminary data.</text>
</comment>
<accession>A0ABU9JKI5</accession>
<proteinExistence type="predicted"/>
<dbReference type="RefSeq" id="WP_019183078.1">
    <property type="nucleotide sequence ID" value="NZ_JBBYHY010000003.1"/>
</dbReference>
<name>A0ABU9JKI5_9GAMM</name>
<keyword evidence="1" id="KW-0812">Transmembrane</keyword>
<dbReference type="EMBL" id="JBBYHY010000003">
    <property type="protein sequence ID" value="MEL3953352.1"/>
    <property type="molecule type" value="Genomic_DNA"/>
</dbReference>
<feature type="transmembrane region" description="Helical" evidence="1">
    <location>
        <begin position="6"/>
        <end position="31"/>
    </location>
</feature>
<gene>
    <name evidence="2" type="ORF">AAE039_07230</name>
</gene>
<keyword evidence="3" id="KW-1185">Reference proteome</keyword>
<protein>
    <submittedName>
        <fullName evidence="2">Uncharacterized protein</fullName>
    </submittedName>
</protein>
<evidence type="ECO:0000313" key="2">
    <source>
        <dbReference type="EMBL" id="MEL3953352.1"/>
    </source>
</evidence>
<reference evidence="2 3" key="1">
    <citation type="submission" date="2024-04" db="EMBL/GenBank/DDBJ databases">
        <title>Bacterial endophytes with biocontrol capabilities against important plant pathogens.</title>
        <authorList>
            <person name="Alayande K.A."/>
        </authorList>
    </citation>
    <scope>NUCLEOTIDE SEQUENCE [LARGE SCALE GENOMIC DNA]</scope>
    <source>
        <strain evidence="2 3">KV22</strain>
    </source>
</reference>
<keyword evidence="1" id="KW-0472">Membrane</keyword>
<evidence type="ECO:0000313" key="3">
    <source>
        <dbReference type="Proteomes" id="UP001455088"/>
    </source>
</evidence>
<organism evidence="2 3">
    <name type="scientific">Stenotrophomonas bentonitica</name>
    <dbReference type="NCBI Taxonomy" id="1450134"/>
    <lineage>
        <taxon>Bacteria</taxon>
        <taxon>Pseudomonadati</taxon>
        <taxon>Pseudomonadota</taxon>
        <taxon>Gammaproteobacteria</taxon>
        <taxon>Lysobacterales</taxon>
        <taxon>Lysobacteraceae</taxon>
        <taxon>Stenotrophomonas</taxon>
    </lineage>
</organism>
<keyword evidence="1" id="KW-1133">Transmembrane helix</keyword>
<sequence>MPESSLKYSIIVAVVSSLLSAALTLIGALALQSREAEWSEKDQFSKEAVQTFHETISIVDEGYLALKNLQGAADARGWDEVSLGPWTDYMDFNRGWNQRLIAHYFKVERYFGTAMARQLIELQIDTDANSGPYPEGKKLYNFRALADDVEASIRFAAVERSIVDSGELGEASTDWIGAIESHRRRQADTSLMLLEYKKGSMRFARSLNDTLTQLGVKQVTVHPTQVQR</sequence>